<protein>
    <submittedName>
        <fullName evidence="1">YjbH domain-containing protein</fullName>
    </submittedName>
</protein>
<reference evidence="1 2" key="1">
    <citation type="submission" date="2019-05" db="EMBL/GenBank/DDBJ databases">
        <title>Dyadobacter AR-3-8 sp. nov., isolated from arctic soil.</title>
        <authorList>
            <person name="Chaudhary D.K."/>
        </authorList>
    </citation>
    <scope>NUCLEOTIDE SEQUENCE [LARGE SCALE GENOMIC DNA]</scope>
    <source>
        <strain evidence="1 2">AR-3-8</strain>
    </source>
</reference>
<dbReference type="InterPro" id="IPR010344">
    <property type="entry name" value="YbjH"/>
</dbReference>
<accession>A0A4U6CST6</accession>
<sequence length="364" mass="42327">MMFLMSPVFAQTEETEAQRKSLWLNYENTTLDPANGKIYYEQRLDRNPLYGLWEMRKSLADNNIHEYLPMFQGIIIGNYKLGSKITAAVPTSEERKTQRIKFLPHPGRYKFDFWIQPAFAAIFGYREQVVQSNTSVLLQTQFYLWQGMVLNAGILFPITNDMDGNPKIIRPAPIFLNQFFAIGKNFVNASAGFFYNDQYGVNVQYRHTDMTTPLSYGLEAGYTGRYFYAKDGIHYSSFNQLLLQADIAYRLARPDVTLKLSGGQYLWQDRGVRVDFIKQFTNVEIGLYAMKTKNGSTAGFNFAIPIPPGKILQGRNARLRTTDQYRFEYSYTRGFQIGERYRTGYQLDQKLRQYHTNYLNSQRE</sequence>
<keyword evidence="2" id="KW-1185">Reference proteome</keyword>
<proteinExistence type="predicted"/>
<dbReference type="Proteomes" id="UP000304900">
    <property type="component" value="Unassembled WGS sequence"/>
</dbReference>
<evidence type="ECO:0000313" key="2">
    <source>
        <dbReference type="Proteomes" id="UP000304900"/>
    </source>
</evidence>
<organism evidence="1 2">
    <name type="scientific">Dyadobacter frigoris</name>
    <dbReference type="NCBI Taxonomy" id="2576211"/>
    <lineage>
        <taxon>Bacteria</taxon>
        <taxon>Pseudomonadati</taxon>
        <taxon>Bacteroidota</taxon>
        <taxon>Cytophagia</taxon>
        <taxon>Cytophagales</taxon>
        <taxon>Spirosomataceae</taxon>
        <taxon>Dyadobacter</taxon>
    </lineage>
</organism>
<dbReference type="Pfam" id="PF06082">
    <property type="entry name" value="YjbH"/>
    <property type="match status" value="1"/>
</dbReference>
<dbReference type="EMBL" id="SZVO01000018">
    <property type="protein sequence ID" value="TKT87689.1"/>
    <property type="molecule type" value="Genomic_DNA"/>
</dbReference>
<dbReference type="OrthoDB" id="928790at2"/>
<evidence type="ECO:0000313" key="1">
    <source>
        <dbReference type="EMBL" id="TKT87689.1"/>
    </source>
</evidence>
<dbReference type="AlphaFoldDB" id="A0A4U6CST6"/>
<name>A0A4U6CST6_9BACT</name>
<gene>
    <name evidence="1" type="ORF">FDK13_29085</name>
</gene>
<comment type="caution">
    <text evidence="1">The sequence shown here is derived from an EMBL/GenBank/DDBJ whole genome shotgun (WGS) entry which is preliminary data.</text>
</comment>